<gene>
    <name evidence="2" type="ORF">V5O48_009053</name>
</gene>
<dbReference type="Proteomes" id="UP001465976">
    <property type="component" value="Unassembled WGS sequence"/>
</dbReference>
<feature type="compositionally biased region" description="Low complexity" evidence="1">
    <location>
        <begin position="114"/>
        <end position="126"/>
    </location>
</feature>
<evidence type="ECO:0000313" key="2">
    <source>
        <dbReference type="EMBL" id="KAL0572906.1"/>
    </source>
</evidence>
<protein>
    <recommendedName>
        <fullName evidence="4">Cyclin N-terminal domain-containing protein</fullName>
    </recommendedName>
</protein>
<dbReference type="InterPro" id="IPR013922">
    <property type="entry name" value="Cyclin_PHO80-like"/>
</dbReference>
<dbReference type="EMBL" id="JBAHYK010000567">
    <property type="protein sequence ID" value="KAL0572906.1"/>
    <property type="molecule type" value="Genomic_DNA"/>
</dbReference>
<feature type="region of interest" description="Disordered" evidence="1">
    <location>
        <begin position="47"/>
        <end position="72"/>
    </location>
</feature>
<evidence type="ECO:0000256" key="1">
    <source>
        <dbReference type="SAM" id="MobiDB-lite"/>
    </source>
</evidence>
<feature type="region of interest" description="Disordered" evidence="1">
    <location>
        <begin position="406"/>
        <end position="440"/>
    </location>
</feature>
<dbReference type="Gene3D" id="1.10.472.10">
    <property type="entry name" value="Cyclin-like"/>
    <property type="match status" value="1"/>
</dbReference>
<evidence type="ECO:0000313" key="3">
    <source>
        <dbReference type="Proteomes" id="UP001465976"/>
    </source>
</evidence>
<accession>A0ABR3FC51</accession>
<dbReference type="PANTHER" id="PTHR15615:SF108">
    <property type="entry name" value="PROTEIN CNPPD1"/>
    <property type="match status" value="1"/>
</dbReference>
<name>A0ABR3FC51_9AGAR</name>
<evidence type="ECO:0008006" key="4">
    <source>
        <dbReference type="Google" id="ProtNLM"/>
    </source>
</evidence>
<keyword evidence="3" id="KW-1185">Reference proteome</keyword>
<proteinExistence type="predicted"/>
<dbReference type="PANTHER" id="PTHR15615">
    <property type="match status" value="1"/>
</dbReference>
<dbReference type="CDD" id="cd20557">
    <property type="entry name" value="CYCLIN_ScPCL1-like"/>
    <property type="match status" value="1"/>
</dbReference>
<feature type="region of interest" description="Disordered" evidence="1">
    <location>
        <begin position="105"/>
        <end position="138"/>
    </location>
</feature>
<comment type="caution">
    <text evidence="2">The sequence shown here is derived from an EMBL/GenBank/DDBJ whole genome shotgun (WGS) entry which is preliminary data.</text>
</comment>
<organism evidence="2 3">
    <name type="scientific">Marasmius crinis-equi</name>
    <dbReference type="NCBI Taxonomy" id="585013"/>
    <lineage>
        <taxon>Eukaryota</taxon>
        <taxon>Fungi</taxon>
        <taxon>Dikarya</taxon>
        <taxon>Basidiomycota</taxon>
        <taxon>Agaricomycotina</taxon>
        <taxon>Agaricomycetes</taxon>
        <taxon>Agaricomycetidae</taxon>
        <taxon>Agaricales</taxon>
        <taxon>Marasmiineae</taxon>
        <taxon>Marasmiaceae</taxon>
        <taxon>Marasmius</taxon>
    </lineage>
</organism>
<sequence>MKSAFKFLFSSTTASQERETSSINTTNSTSTSSVFSIFTSNRRIFSRAPKNASPPPLPSSSPDATGFSPTTRKPAFIGLPSVAEMLRATEVVTSVAVVCGTKRRREPEEDLHQASISSADSATSSRVSKRRRTGSDHSPFSLEKIHVKLVPTSTFSPPTPSSTSPPPPQAYRLGVEPLALGLWISELVNDRFCASLPVEKERRFLNKVSEKHLSDWVIAVLEALDPSNHMIFLALIYFERLMRSASLNCGDCQIERFVLAKRTFMMSLHLSFIWLDDAPWTLSSIAEWMDLSLSEATRWELEALVLLNYNLTISPDMWFSWLDALGEHANNGGYHADIASAISDMIYDVREDVRETKVMTENYLAAVRPPAPTPPLVAPPSPKPETSLQSLADELEPYRARVHTPYPGVIPDIPDEDEESYSPESCYSTESSEDFQSQSHRRREFYEITVPAARSTALEQEAWDWYEEGSEVLPVVQPQPVYPSYQFYLLSAAA</sequence>
<reference evidence="2 3" key="1">
    <citation type="submission" date="2024-02" db="EMBL/GenBank/DDBJ databases">
        <title>A draft genome for the cacao thread blight pathogen Marasmius crinis-equi.</title>
        <authorList>
            <person name="Cohen S.P."/>
            <person name="Baruah I.K."/>
            <person name="Amoako-Attah I."/>
            <person name="Bukari Y."/>
            <person name="Meinhardt L.W."/>
            <person name="Bailey B.A."/>
        </authorList>
    </citation>
    <scope>NUCLEOTIDE SEQUENCE [LARGE SCALE GENOMIC DNA]</scope>
    <source>
        <strain evidence="2 3">GH-76</strain>
    </source>
</reference>